<dbReference type="GO" id="GO:0008324">
    <property type="term" value="F:monoatomic cation transmembrane transporter activity"/>
    <property type="evidence" value="ECO:0007669"/>
    <property type="project" value="InterPro"/>
</dbReference>
<dbReference type="GO" id="GO:0006829">
    <property type="term" value="P:zinc ion transport"/>
    <property type="evidence" value="ECO:0007669"/>
    <property type="project" value="InterPro"/>
</dbReference>
<organism evidence="8 9">
    <name type="scientific">Desulfuromusa kysingii</name>
    <dbReference type="NCBI Taxonomy" id="37625"/>
    <lineage>
        <taxon>Bacteria</taxon>
        <taxon>Pseudomonadati</taxon>
        <taxon>Thermodesulfobacteriota</taxon>
        <taxon>Desulfuromonadia</taxon>
        <taxon>Desulfuromonadales</taxon>
        <taxon>Geopsychrobacteraceae</taxon>
        <taxon>Desulfuromusa</taxon>
    </lineage>
</organism>
<keyword evidence="4 6" id="KW-1133">Transmembrane helix</keyword>
<keyword evidence="9" id="KW-1185">Reference proteome</keyword>
<feature type="transmembrane region" description="Helical" evidence="6">
    <location>
        <begin position="75"/>
        <end position="95"/>
    </location>
</feature>
<dbReference type="Proteomes" id="UP000199409">
    <property type="component" value="Unassembled WGS sequence"/>
</dbReference>
<dbReference type="InterPro" id="IPR027469">
    <property type="entry name" value="Cation_efflux_TMD_sf"/>
</dbReference>
<protein>
    <submittedName>
        <fullName evidence="8">Cation diffusion facilitator family transporter</fullName>
    </submittedName>
</protein>
<evidence type="ECO:0000256" key="5">
    <source>
        <dbReference type="ARBA" id="ARBA00023136"/>
    </source>
</evidence>
<dbReference type="NCBIfam" id="TIGR01297">
    <property type="entry name" value="CDF"/>
    <property type="match status" value="1"/>
</dbReference>
<feature type="transmembrane region" description="Helical" evidence="6">
    <location>
        <begin position="115"/>
        <end position="136"/>
    </location>
</feature>
<name>A0A1H4ANL0_9BACT</name>
<dbReference type="InterPro" id="IPR040177">
    <property type="entry name" value="SLC30A9"/>
</dbReference>
<dbReference type="GO" id="GO:0016020">
    <property type="term" value="C:membrane"/>
    <property type="evidence" value="ECO:0007669"/>
    <property type="project" value="UniProtKB-SubCell"/>
</dbReference>
<evidence type="ECO:0000256" key="6">
    <source>
        <dbReference type="SAM" id="Phobius"/>
    </source>
</evidence>
<keyword evidence="2" id="KW-0813">Transport</keyword>
<dbReference type="InterPro" id="IPR036837">
    <property type="entry name" value="Cation_efflux_CTD_sf"/>
</dbReference>
<sequence>MASGSKKVIYAALAGNSLIAITKFIAASITGSSAMLSEAIHSLVDTGNQVLLLYGMKRAAKPADKRFPFGHGKEIYFWSFVVAILIFALGGGISVYEGIHHLLYPQPASSPFINYLVLALAMIFEGVAWFFALREFRKSKGRNDYIDAINQTKDPSVIVVLFEDSAAMLGLFVAFIGVTLSHLTGNVYYDGTASILIGLILIGTAIWLARETKSLLIGESADPLIVQAIQQMVEDNAIVEGINEVLTMHMGPDFILVALGADFVDSASATEIEEQVEILNRQIKAKFPRVKRVFIEAEKLVTKKRTVTL</sequence>
<evidence type="ECO:0000256" key="2">
    <source>
        <dbReference type="ARBA" id="ARBA00022448"/>
    </source>
</evidence>
<dbReference type="RefSeq" id="WP_092347367.1">
    <property type="nucleotide sequence ID" value="NZ_FNQN01000005.1"/>
</dbReference>
<evidence type="ECO:0000256" key="1">
    <source>
        <dbReference type="ARBA" id="ARBA00004141"/>
    </source>
</evidence>
<comment type="subcellular location">
    <subcellularLocation>
        <location evidence="1">Membrane</location>
        <topology evidence="1">Multi-pass membrane protein</topology>
    </subcellularLocation>
</comment>
<keyword evidence="3 6" id="KW-0812">Transmembrane</keyword>
<gene>
    <name evidence="8" type="ORF">SAMN05660420_01912</name>
</gene>
<dbReference type="SUPFAM" id="SSF160240">
    <property type="entry name" value="Cation efflux protein cytoplasmic domain-like"/>
    <property type="match status" value="1"/>
</dbReference>
<dbReference type="AlphaFoldDB" id="A0A1H4ANL0"/>
<dbReference type="EMBL" id="FNQN01000005">
    <property type="protein sequence ID" value="SEA37312.1"/>
    <property type="molecule type" value="Genomic_DNA"/>
</dbReference>
<feature type="transmembrane region" description="Helical" evidence="6">
    <location>
        <begin position="157"/>
        <end position="181"/>
    </location>
</feature>
<dbReference type="PANTHER" id="PTHR13414:SF9">
    <property type="entry name" value="PROTON-COUPLED ZINC ANTIPORTER SLC30A9, MITOCHONDRIAL"/>
    <property type="match status" value="1"/>
</dbReference>
<proteinExistence type="predicted"/>
<evidence type="ECO:0000313" key="9">
    <source>
        <dbReference type="Proteomes" id="UP000199409"/>
    </source>
</evidence>
<evidence type="ECO:0000256" key="4">
    <source>
        <dbReference type="ARBA" id="ARBA00022989"/>
    </source>
</evidence>
<dbReference type="InterPro" id="IPR002524">
    <property type="entry name" value="Cation_efflux"/>
</dbReference>
<dbReference type="STRING" id="37625.SAMN05660420_01912"/>
<feature type="domain" description="Cation efflux protein transmembrane" evidence="7">
    <location>
        <begin position="10"/>
        <end position="216"/>
    </location>
</feature>
<reference evidence="8 9" key="1">
    <citation type="submission" date="2016-10" db="EMBL/GenBank/DDBJ databases">
        <authorList>
            <person name="de Groot N.N."/>
        </authorList>
    </citation>
    <scope>NUCLEOTIDE SEQUENCE [LARGE SCALE GENOMIC DNA]</scope>
    <source>
        <strain evidence="8 9">DSM 7343</strain>
    </source>
</reference>
<dbReference type="OrthoDB" id="9806522at2"/>
<evidence type="ECO:0000259" key="7">
    <source>
        <dbReference type="Pfam" id="PF01545"/>
    </source>
</evidence>
<feature type="transmembrane region" description="Helical" evidence="6">
    <location>
        <begin position="187"/>
        <end position="209"/>
    </location>
</feature>
<dbReference type="InterPro" id="IPR058533">
    <property type="entry name" value="Cation_efflux_TM"/>
</dbReference>
<dbReference type="PANTHER" id="PTHR13414">
    <property type="entry name" value="HUEL-CATION TRANSPORTER"/>
    <property type="match status" value="1"/>
</dbReference>
<accession>A0A1H4ANL0</accession>
<dbReference type="Pfam" id="PF01545">
    <property type="entry name" value="Cation_efflux"/>
    <property type="match status" value="1"/>
</dbReference>
<dbReference type="SUPFAM" id="SSF161111">
    <property type="entry name" value="Cation efflux protein transmembrane domain-like"/>
    <property type="match status" value="1"/>
</dbReference>
<keyword evidence="5 6" id="KW-0472">Membrane</keyword>
<evidence type="ECO:0000256" key="3">
    <source>
        <dbReference type="ARBA" id="ARBA00022692"/>
    </source>
</evidence>
<dbReference type="Gene3D" id="1.20.1510.10">
    <property type="entry name" value="Cation efflux protein transmembrane domain"/>
    <property type="match status" value="1"/>
</dbReference>
<evidence type="ECO:0000313" key="8">
    <source>
        <dbReference type="EMBL" id="SEA37312.1"/>
    </source>
</evidence>